<reference evidence="3" key="1">
    <citation type="submission" date="2024-04" db="EMBL/GenBank/DDBJ databases">
        <authorList>
            <person name="Shaw F."/>
            <person name="Minotto A."/>
        </authorList>
    </citation>
    <scope>NUCLEOTIDE SEQUENCE [LARGE SCALE GENOMIC DNA]</scope>
</reference>
<name>A0ABP1D866_9APHY</name>
<accession>A0ABP1D866</accession>
<feature type="compositionally biased region" description="Low complexity" evidence="1">
    <location>
        <begin position="381"/>
        <end position="392"/>
    </location>
</feature>
<dbReference type="EMBL" id="OZ037946">
    <property type="protein sequence ID" value="CAL1704066.1"/>
    <property type="molecule type" value="Genomic_DNA"/>
</dbReference>
<evidence type="ECO:0000313" key="2">
    <source>
        <dbReference type="EMBL" id="CAL1704066.1"/>
    </source>
</evidence>
<feature type="region of interest" description="Disordered" evidence="1">
    <location>
        <begin position="175"/>
        <end position="248"/>
    </location>
</feature>
<organism evidence="2 3">
    <name type="scientific">Somion occarium</name>
    <dbReference type="NCBI Taxonomy" id="3059160"/>
    <lineage>
        <taxon>Eukaryota</taxon>
        <taxon>Fungi</taxon>
        <taxon>Dikarya</taxon>
        <taxon>Basidiomycota</taxon>
        <taxon>Agaricomycotina</taxon>
        <taxon>Agaricomycetes</taxon>
        <taxon>Polyporales</taxon>
        <taxon>Cerrenaceae</taxon>
        <taxon>Somion</taxon>
    </lineage>
</organism>
<feature type="region of interest" description="Disordered" evidence="1">
    <location>
        <begin position="363"/>
        <end position="392"/>
    </location>
</feature>
<evidence type="ECO:0000313" key="3">
    <source>
        <dbReference type="Proteomes" id="UP001497453"/>
    </source>
</evidence>
<evidence type="ECO:0000256" key="1">
    <source>
        <dbReference type="SAM" id="MobiDB-lite"/>
    </source>
</evidence>
<keyword evidence="3" id="KW-1185">Reference proteome</keyword>
<sequence length="430" mass="47550">MATTLSHSSIEFALLNAPPPSQDPISLRQVPDVFVIPPEEEQDINPPWCYFDSTEAKVGLATSPDIDALDVALGLFQQTDNRAPTFHRSHSNESSDTIVMPKRSLSDALGTDTDVMRDNIMEARSSSRRGIDEDVVEVIKVRRNEGMSDVTDGKESTLKKSKTFKARATQALRSLKNVGKNNRKPVMEIWPAPNGSENDNHAEGGPIPRPSTPNLTRRKSATLTHLFSTTRNSSRSSSEHPPASPLRSVIPSYAAESPLPTSRQPSSSLGDRTNIHINARESQEHVNPTLSKRKSFRNRISVLDLHRFFTPSSSVASDAVTPKASQENMRTLSRSAKHSSLPLSPSRSSNLFTPDSVDDIFSSNGSNHRPHSFHDANTRPSLALSTGSSNGSSLLRREFEEDIILETSFELRLDSLHFDSLHFDPDEYEF</sequence>
<proteinExistence type="predicted"/>
<protein>
    <submittedName>
        <fullName evidence="2">Uncharacterized protein</fullName>
    </submittedName>
</protein>
<gene>
    <name evidence="2" type="ORF">GFSPODELE1_LOCUS4831</name>
</gene>
<dbReference type="Proteomes" id="UP001497453">
    <property type="component" value="Chromosome 3"/>
</dbReference>